<keyword evidence="1" id="KW-0732">Signal</keyword>
<evidence type="ECO:0000313" key="3">
    <source>
        <dbReference type="Proteomes" id="UP000050827"/>
    </source>
</evidence>
<reference evidence="2 3" key="1">
    <citation type="submission" date="2015-04" db="EMBL/GenBank/DDBJ databases">
        <title>Complete genome of flavobacterium.</title>
        <authorList>
            <person name="Kwon Y.M."/>
            <person name="Kim S.-J."/>
        </authorList>
    </citation>
    <scope>NUCLEOTIDE SEQUENCE [LARGE SCALE GENOMIC DNA]</scope>
    <source>
        <strain evidence="2 3">DK169</strain>
    </source>
</reference>
<dbReference type="Pfam" id="PF04390">
    <property type="entry name" value="LptE"/>
    <property type="match status" value="1"/>
</dbReference>
<organism evidence="2 3">
    <name type="scientific">Flagellimonas eckloniae</name>
    <dbReference type="NCBI Taxonomy" id="346185"/>
    <lineage>
        <taxon>Bacteria</taxon>
        <taxon>Pseudomonadati</taxon>
        <taxon>Bacteroidota</taxon>
        <taxon>Flavobacteriia</taxon>
        <taxon>Flavobacteriales</taxon>
        <taxon>Flavobacteriaceae</taxon>
        <taxon>Flagellimonas</taxon>
    </lineage>
</organism>
<comment type="caution">
    <text evidence="2">The sequence shown here is derived from an EMBL/GenBank/DDBJ whole genome shotgun (WGS) entry which is preliminary data.</text>
</comment>
<accession>A0A0N8WGC2</accession>
<dbReference type="Proteomes" id="UP000050827">
    <property type="component" value="Unassembled WGS sequence"/>
</dbReference>
<gene>
    <name evidence="2" type="ORF">AAY42_15200</name>
</gene>
<dbReference type="InterPro" id="IPR007485">
    <property type="entry name" value="LPS_assembly_LptE"/>
</dbReference>
<dbReference type="PROSITE" id="PS51257">
    <property type="entry name" value="PROKAR_LIPOPROTEIN"/>
    <property type="match status" value="1"/>
</dbReference>
<protein>
    <submittedName>
        <fullName evidence="2">Lipoprotein</fullName>
    </submittedName>
</protein>
<evidence type="ECO:0000256" key="1">
    <source>
        <dbReference type="SAM" id="SignalP"/>
    </source>
</evidence>
<keyword evidence="3" id="KW-1185">Reference proteome</keyword>
<dbReference type="OrthoDB" id="9790776at2"/>
<dbReference type="RefSeq" id="WP_055396744.1">
    <property type="nucleotide sequence ID" value="NZ_LCTZ01000002.1"/>
</dbReference>
<evidence type="ECO:0000313" key="2">
    <source>
        <dbReference type="EMBL" id="KQC31091.1"/>
    </source>
</evidence>
<sequence>MKKYFLKIGLFSFILSLSGCGVYNFSGADIGTAQSFQVNFFQNYADQSPGSTIVPSLDRDFTLALQDLINNLTSLSLTGSNGDLLYEGEIVEYRVTPMTATADQLTAQNRLTMSVNVRFYNKTKEDVDFEQRFSFFFDFDATASLTSIQSAAHEEIFDRITQDIFNASLGNW</sequence>
<dbReference type="AlphaFoldDB" id="A0A0N8WGC2"/>
<dbReference type="PATRIC" id="fig|1547436.3.peg.3135"/>
<feature type="signal peptide" evidence="1">
    <location>
        <begin position="1"/>
        <end position="21"/>
    </location>
</feature>
<dbReference type="GO" id="GO:0043165">
    <property type="term" value="P:Gram-negative-bacterium-type cell outer membrane assembly"/>
    <property type="evidence" value="ECO:0007669"/>
    <property type="project" value="InterPro"/>
</dbReference>
<dbReference type="STRING" id="346185.AAY42_15200"/>
<name>A0A0N8WGC2_9FLAO</name>
<feature type="chain" id="PRO_5006033948" evidence="1">
    <location>
        <begin position="22"/>
        <end position="172"/>
    </location>
</feature>
<proteinExistence type="predicted"/>
<keyword evidence="2" id="KW-0449">Lipoprotein</keyword>
<dbReference type="GO" id="GO:0019867">
    <property type="term" value="C:outer membrane"/>
    <property type="evidence" value="ECO:0007669"/>
    <property type="project" value="InterPro"/>
</dbReference>
<dbReference type="EMBL" id="LCTZ01000002">
    <property type="protein sequence ID" value="KQC31091.1"/>
    <property type="molecule type" value="Genomic_DNA"/>
</dbReference>